<name>A0A974HCI0_XENLA</name>
<protein>
    <submittedName>
        <fullName evidence="2">Uncharacterized protein</fullName>
    </submittedName>
</protein>
<evidence type="ECO:0000313" key="2">
    <source>
        <dbReference type="EMBL" id="OCT72858.1"/>
    </source>
</evidence>
<dbReference type="Proteomes" id="UP000694892">
    <property type="component" value="Chromosome 7L"/>
</dbReference>
<dbReference type="AlphaFoldDB" id="A0A974HCI0"/>
<feature type="region of interest" description="Disordered" evidence="1">
    <location>
        <begin position="49"/>
        <end position="83"/>
    </location>
</feature>
<accession>A0A974HCI0</accession>
<organism evidence="2 3">
    <name type="scientific">Xenopus laevis</name>
    <name type="common">African clawed frog</name>
    <dbReference type="NCBI Taxonomy" id="8355"/>
    <lineage>
        <taxon>Eukaryota</taxon>
        <taxon>Metazoa</taxon>
        <taxon>Chordata</taxon>
        <taxon>Craniata</taxon>
        <taxon>Vertebrata</taxon>
        <taxon>Euteleostomi</taxon>
        <taxon>Amphibia</taxon>
        <taxon>Batrachia</taxon>
        <taxon>Anura</taxon>
        <taxon>Pipoidea</taxon>
        <taxon>Pipidae</taxon>
        <taxon>Xenopodinae</taxon>
        <taxon>Xenopus</taxon>
        <taxon>Xenopus</taxon>
    </lineage>
</organism>
<feature type="compositionally biased region" description="Polar residues" evidence="1">
    <location>
        <begin position="62"/>
        <end position="72"/>
    </location>
</feature>
<dbReference type="EMBL" id="CM004478">
    <property type="protein sequence ID" value="OCT72858.1"/>
    <property type="molecule type" value="Genomic_DNA"/>
</dbReference>
<reference evidence="3" key="1">
    <citation type="journal article" date="2016" name="Nature">
        <title>Genome evolution in the allotetraploid frog Xenopus laevis.</title>
        <authorList>
            <person name="Session A.M."/>
            <person name="Uno Y."/>
            <person name="Kwon T."/>
            <person name="Chapman J.A."/>
            <person name="Toyoda A."/>
            <person name="Takahashi S."/>
            <person name="Fukui A."/>
            <person name="Hikosaka A."/>
            <person name="Suzuki A."/>
            <person name="Kondo M."/>
            <person name="van Heeringen S.J."/>
            <person name="Quigley I."/>
            <person name="Heinz S."/>
            <person name="Ogino H."/>
            <person name="Ochi H."/>
            <person name="Hellsten U."/>
            <person name="Lyons J.B."/>
            <person name="Simakov O."/>
            <person name="Putnam N."/>
            <person name="Stites J."/>
            <person name="Kuroki Y."/>
            <person name="Tanaka T."/>
            <person name="Michiue T."/>
            <person name="Watanabe M."/>
            <person name="Bogdanovic O."/>
            <person name="Lister R."/>
            <person name="Georgiou G."/>
            <person name="Paranjpe S.S."/>
            <person name="van Kruijsbergen I."/>
            <person name="Shu S."/>
            <person name="Carlson J."/>
            <person name="Kinoshita T."/>
            <person name="Ohta Y."/>
            <person name="Mawaribuchi S."/>
            <person name="Jenkins J."/>
            <person name="Grimwood J."/>
            <person name="Schmutz J."/>
            <person name="Mitros T."/>
            <person name="Mozaffari S.V."/>
            <person name="Suzuki Y."/>
            <person name="Haramoto Y."/>
            <person name="Yamamoto T.S."/>
            <person name="Takagi C."/>
            <person name="Heald R."/>
            <person name="Miller K."/>
            <person name="Haudenschild C."/>
            <person name="Kitzman J."/>
            <person name="Nakayama T."/>
            <person name="Izutsu Y."/>
            <person name="Robert J."/>
            <person name="Fortriede J."/>
            <person name="Burns K."/>
            <person name="Lotay V."/>
            <person name="Karimi K."/>
            <person name="Yasuoka Y."/>
            <person name="Dichmann D.S."/>
            <person name="Flajnik M.F."/>
            <person name="Houston D.W."/>
            <person name="Shendure J."/>
            <person name="DuPasquier L."/>
            <person name="Vize P.D."/>
            <person name="Zorn A.M."/>
            <person name="Ito M."/>
            <person name="Marcotte E.M."/>
            <person name="Wallingford J.B."/>
            <person name="Ito Y."/>
            <person name="Asashima M."/>
            <person name="Ueno N."/>
            <person name="Matsuda Y."/>
            <person name="Veenstra G.J."/>
            <person name="Fujiyama A."/>
            <person name="Harland R.M."/>
            <person name="Taira M."/>
            <person name="Rokhsar D.S."/>
        </authorList>
    </citation>
    <scope>NUCLEOTIDE SEQUENCE [LARGE SCALE GENOMIC DNA]</scope>
    <source>
        <strain evidence="3">J</strain>
    </source>
</reference>
<proteinExistence type="predicted"/>
<gene>
    <name evidence="2" type="ORF">XELAEV_18035837mg</name>
</gene>
<evidence type="ECO:0000256" key="1">
    <source>
        <dbReference type="SAM" id="MobiDB-lite"/>
    </source>
</evidence>
<evidence type="ECO:0000313" key="3">
    <source>
        <dbReference type="Proteomes" id="UP000694892"/>
    </source>
</evidence>
<sequence>MGPTSSSLNCNTILFLGINLMIGESSRALSSPSTASDLSPICRSPSTTISLPRLLPEPPDVPNTSVGGTSRVSPKAPDSPAQALPKLRSSCIFCLEAERPQI</sequence>